<proteinExistence type="predicted"/>
<evidence type="ECO:0000256" key="2">
    <source>
        <dbReference type="SAM" id="Phobius"/>
    </source>
</evidence>
<organism evidence="3 4">
    <name type="scientific">Nocardiopsis sinuspersici</name>
    <dbReference type="NCBI Taxonomy" id="501010"/>
    <lineage>
        <taxon>Bacteria</taxon>
        <taxon>Bacillati</taxon>
        <taxon>Actinomycetota</taxon>
        <taxon>Actinomycetes</taxon>
        <taxon>Streptosporangiales</taxon>
        <taxon>Nocardiopsidaceae</taxon>
        <taxon>Nocardiopsis</taxon>
    </lineage>
</organism>
<comment type="caution">
    <text evidence="3">The sequence shown here is derived from an EMBL/GenBank/DDBJ whole genome shotgun (WGS) entry which is preliminary data.</text>
</comment>
<dbReference type="RefSeq" id="WP_077688874.1">
    <property type="nucleotide sequence ID" value="NZ_MCOK01000001.1"/>
</dbReference>
<reference evidence="4" key="1">
    <citation type="submission" date="2016-08" db="EMBL/GenBank/DDBJ databases">
        <authorList>
            <person name="Tokovenko B."/>
            <person name="Kalinowski J."/>
        </authorList>
    </citation>
    <scope>NUCLEOTIDE SEQUENCE [LARGE SCALE GENOMIC DNA]</scope>
    <source>
        <strain evidence="4">UTMC102</strain>
    </source>
</reference>
<dbReference type="AlphaFoldDB" id="A0A1V3BVG2"/>
<dbReference type="STRING" id="501010.NOSIN_00675"/>
<dbReference type="EMBL" id="MCOK01000001">
    <property type="protein sequence ID" value="OOC52531.1"/>
    <property type="molecule type" value="Genomic_DNA"/>
</dbReference>
<dbReference type="OrthoDB" id="3542492at2"/>
<name>A0A1V3BVG2_9ACTN</name>
<evidence type="ECO:0000256" key="1">
    <source>
        <dbReference type="SAM" id="MobiDB-lite"/>
    </source>
</evidence>
<feature type="transmembrane region" description="Helical" evidence="2">
    <location>
        <begin position="12"/>
        <end position="30"/>
    </location>
</feature>
<dbReference type="Proteomes" id="UP000189004">
    <property type="component" value="Unassembled WGS sequence"/>
</dbReference>
<evidence type="ECO:0000313" key="3">
    <source>
        <dbReference type="EMBL" id="OOC52531.1"/>
    </source>
</evidence>
<gene>
    <name evidence="3" type="ORF">NOSIN_00675</name>
</gene>
<accession>A0A1V3BVG2</accession>
<sequence length="228" mass="24249">MPNPLPERAQRAVFIGLIIVLVAFGLYLSFGDFGQDAEEDPAAASPETESGTSQESEGTGGSGGPDALSTVEPSPIPTTGAEDVNVLDWFPFTEEELRTAGAAARAFAEAYGTIDYTQSPESYYASMEELATDEFAEVLSDTSRVGAFWDQMSEAEAVAEGRAEVESVRTFGGDSITFVVTAQSITETGNAEFDEELGEFAVTVVRSGDSWQVFDFQPADVGQFGGEE</sequence>
<keyword evidence="2" id="KW-0472">Membrane</keyword>
<evidence type="ECO:0000313" key="4">
    <source>
        <dbReference type="Proteomes" id="UP000189004"/>
    </source>
</evidence>
<keyword evidence="2" id="KW-0812">Transmembrane</keyword>
<feature type="region of interest" description="Disordered" evidence="1">
    <location>
        <begin position="38"/>
        <end position="82"/>
    </location>
</feature>
<keyword evidence="2" id="KW-1133">Transmembrane helix</keyword>
<protein>
    <submittedName>
        <fullName evidence="3">Uncharacterized protein</fullName>
    </submittedName>
</protein>
<keyword evidence="4" id="KW-1185">Reference proteome</keyword>
<feature type="compositionally biased region" description="Low complexity" evidence="1">
    <location>
        <begin position="42"/>
        <end position="57"/>
    </location>
</feature>